<dbReference type="PANTHER" id="PTHR45641:SF19">
    <property type="entry name" value="NEPHROCYSTIN-3"/>
    <property type="match status" value="1"/>
</dbReference>
<evidence type="ECO:0000313" key="4">
    <source>
        <dbReference type="EMBL" id="CAJ1946802.1"/>
    </source>
</evidence>
<keyword evidence="5" id="KW-1185">Reference proteome</keyword>
<accession>A0AAD2JG74</accession>
<dbReference type="Proteomes" id="UP001295423">
    <property type="component" value="Unassembled WGS sequence"/>
</dbReference>
<reference evidence="4" key="1">
    <citation type="submission" date="2023-08" db="EMBL/GenBank/DDBJ databases">
        <authorList>
            <person name="Audoor S."/>
            <person name="Bilcke G."/>
        </authorList>
    </citation>
    <scope>NUCLEOTIDE SEQUENCE</scope>
</reference>
<dbReference type="PROSITE" id="PS50005">
    <property type="entry name" value="TPR"/>
    <property type="match status" value="1"/>
</dbReference>
<dbReference type="AlphaFoldDB" id="A0AAD2JG74"/>
<dbReference type="EMBL" id="CAKOGP040001714">
    <property type="protein sequence ID" value="CAJ1946802.1"/>
    <property type="molecule type" value="Genomic_DNA"/>
</dbReference>
<dbReference type="Pfam" id="PF13181">
    <property type="entry name" value="TPR_8"/>
    <property type="match status" value="1"/>
</dbReference>
<feature type="repeat" description="TPR" evidence="3">
    <location>
        <begin position="53"/>
        <end position="86"/>
    </location>
</feature>
<evidence type="ECO:0000256" key="2">
    <source>
        <dbReference type="ARBA" id="ARBA00022803"/>
    </source>
</evidence>
<keyword evidence="1" id="KW-0677">Repeat</keyword>
<dbReference type="Pfam" id="PF13374">
    <property type="entry name" value="TPR_10"/>
    <property type="match status" value="1"/>
</dbReference>
<comment type="caution">
    <text evidence="4">The sequence shown here is derived from an EMBL/GenBank/DDBJ whole genome shotgun (WGS) entry which is preliminary data.</text>
</comment>
<organism evidence="4 5">
    <name type="scientific">Cylindrotheca closterium</name>
    <dbReference type="NCBI Taxonomy" id="2856"/>
    <lineage>
        <taxon>Eukaryota</taxon>
        <taxon>Sar</taxon>
        <taxon>Stramenopiles</taxon>
        <taxon>Ochrophyta</taxon>
        <taxon>Bacillariophyta</taxon>
        <taxon>Bacillariophyceae</taxon>
        <taxon>Bacillariophycidae</taxon>
        <taxon>Bacillariales</taxon>
        <taxon>Bacillariaceae</taxon>
        <taxon>Cylindrotheca</taxon>
    </lineage>
</organism>
<dbReference type="PANTHER" id="PTHR45641">
    <property type="entry name" value="TETRATRICOPEPTIDE REPEAT PROTEIN (AFU_ORTHOLOGUE AFUA_6G03870)"/>
    <property type="match status" value="1"/>
</dbReference>
<sequence>MKGNSNEQSSVENLMAKYCDYSDQGNNQKAKEILERVLELQTKEFDSDDLSVAETLHRIGDVLEREEKFDEALEKYNRTLAIRLKRLGEKHADTADTYETIGNLFLLHGNNSEKAEAMLRKALDINLEIQPENISELTDLYQMLALSLQKQLKFSEATKVQKQILSKLLQIHGEDHPSVVLAYQGIYGLLLHQDRFDDALQMIDEGIKICSRLQGPSGFDNNTGILMALLYNKAKCLEALGNFEGETEVSTKLVMLSKERLGEMHPLTADAYEHLAETYVRQDLTSAAMNQYASAIRIRRRVLGDVHPSTRKLVATHELLKRDKIANEATLQGLKMKAQGDFKEAMQLFHKAMSTYAQIYIVPDLSSAVVSHCVSAVNIHVAAVHENISDVFVELGLLEHGVAASAEALKIRRRTFGDDDASTKRHMETHRSLLKLFLEHRS</sequence>
<gene>
    <name evidence="4" type="ORF">CYCCA115_LOCUS10845</name>
</gene>
<name>A0AAD2JG74_9STRA</name>
<proteinExistence type="predicted"/>
<evidence type="ECO:0000256" key="3">
    <source>
        <dbReference type="PROSITE-ProRule" id="PRU00339"/>
    </source>
</evidence>
<dbReference type="SUPFAM" id="SSF48452">
    <property type="entry name" value="TPR-like"/>
    <property type="match status" value="3"/>
</dbReference>
<dbReference type="InterPro" id="IPR019734">
    <property type="entry name" value="TPR_rpt"/>
</dbReference>
<protein>
    <recommendedName>
        <fullName evidence="6">Kinesin light chain</fullName>
    </recommendedName>
</protein>
<evidence type="ECO:0008006" key="6">
    <source>
        <dbReference type="Google" id="ProtNLM"/>
    </source>
</evidence>
<dbReference type="SMART" id="SM00028">
    <property type="entry name" value="TPR"/>
    <property type="match status" value="5"/>
</dbReference>
<dbReference type="Pfam" id="PF13424">
    <property type="entry name" value="TPR_12"/>
    <property type="match status" value="1"/>
</dbReference>
<dbReference type="Gene3D" id="1.25.40.10">
    <property type="entry name" value="Tetratricopeptide repeat domain"/>
    <property type="match status" value="3"/>
</dbReference>
<keyword evidence="2 3" id="KW-0802">TPR repeat</keyword>
<dbReference type="InterPro" id="IPR011990">
    <property type="entry name" value="TPR-like_helical_dom_sf"/>
</dbReference>
<evidence type="ECO:0000313" key="5">
    <source>
        <dbReference type="Proteomes" id="UP001295423"/>
    </source>
</evidence>
<evidence type="ECO:0000256" key="1">
    <source>
        <dbReference type="ARBA" id="ARBA00022737"/>
    </source>
</evidence>